<dbReference type="PANTHER" id="PTHR43130:SF3">
    <property type="entry name" value="HTH-TYPE TRANSCRIPTIONAL REGULATOR RV1931C"/>
    <property type="match status" value="1"/>
</dbReference>
<sequence>MTHSVAVLALPSVLPLDLGIPMQVFGLDPRYTVMVCADERLGPTPVGDVAIVGTRPLEALSHAQTVVVPGVADPTAPISGPTLEALRTAADRGARMVSICTGVFALAAAGLLRGRTVTTHWQEADRLRDLHPEVSVDARPLFIDDGDVLTSAGVVAGVDLCLHIVGRDFGGAAANQRARSIVAAPRRDGGQAQFIAASVREPRGERLRDLRAVMIADPARRHTIAELAARVPCSPRTLVRTFVEETGSTPAQWIAAIRIDLAREILETTDLPIEQLGERTGLGSPSATRAAFRKACGVSPEQYRRTFTAGG</sequence>
<dbReference type="SUPFAM" id="SSF46689">
    <property type="entry name" value="Homeodomain-like"/>
    <property type="match status" value="2"/>
</dbReference>
<name>A0AAU4JXH8_9NOCA</name>
<evidence type="ECO:0000256" key="2">
    <source>
        <dbReference type="ARBA" id="ARBA00023163"/>
    </source>
</evidence>
<dbReference type="GO" id="GO:0043565">
    <property type="term" value="F:sequence-specific DNA binding"/>
    <property type="evidence" value="ECO:0007669"/>
    <property type="project" value="InterPro"/>
</dbReference>
<reference evidence="4 5" key="1">
    <citation type="submission" date="2022-10" db="EMBL/GenBank/DDBJ databases">
        <title>The complete genomes of actinobacterial strains from the NBC collection.</title>
        <authorList>
            <person name="Joergensen T.S."/>
            <person name="Alvarez Arevalo M."/>
            <person name="Sterndorff E.B."/>
            <person name="Faurdal D."/>
            <person name="Vuksanovic O."/>
            <person name="Mourched A.-S."/>
            <person name="Charusanti P."/>
            <person name="Shaw S."/>
            <person name="Blin K."/>
            <person name="Weber T."/>
        </authorList>
    </citation>
    <scope>NUCLEOTIDE SEQUENCE [LARGE SCALE GENOMIC DNA]</scope>
    <source>
        <strain evidence="4 5">NBC_00319</strain>
    </source>
</reference>
<dbReference type="AlphaFoldDB" id="A0AAU4JXH8"/>
<dbReference type="Pfam" id="PF12833">
    <property type="entry name" value="HTH_18"/>
    <property type="match status" value="1"/>
</dbReference>
<dbReference type="KEGG" id="whr:OG579_11950"/>
<accession>A0AAU4JXH8</accession>
<keyword evidence="1" id="KW-0805">Transcription regulation</keyword>
<dbReference type="InterPro" id="IPR029062">
    <property type="entry name" value="Class_I_gatase-like"/>
</dbReference>
<organism evidence="4 5">
    <name type="scientific">Williamsia herbipolensis</name>
    <dbReference type="NCBI Taxonomy" id="1603258"/>
    <lineage>
        <taxon>Bacteria</taxon>
        <taxon>Bacillati</taxon>
        <taxon>Actinomycetota</taxon>
        <taxon>Actinomycetes</taxon>
        <taxon>Mycobacteriales</taxon>
        <taxon>Nocardiaceae</taxon>
        <taxon>Williamsia</taxon>
    </lineage>
</organism>
<dbReference type="Gene3D" id="1.10.10.60">
    <property type="entry name" value="Homeodomain-like"/>
    <property type="match status" value="1"/>
</dbReference>
<dbReference type="SMART" id="SM00342">
    <property type="entry name" value="HTH_ARAC"/>
    <property type="match status" value="1"/>
</dbReference>
<protein>
    <submittedName>
        <fullName evidence="4">Helix-turn-helix domain-containing protein</fullName>
    </submittedName>
</protein>
<evidence type="ECO:0000259" key="3">
    <source>
        <dbReference type="PROSITE" id="PS01124"/>
    </source>
</evidence>
<dbReference type="Pfam" id="PF01965">
    <property type="entry name" value="DJ-1_PfpI"/>
    <property type="match status" value="1"/>
</dbReference>
<gene>
    <name evidence="4" type="ORF">OG579_11950</name>
</gene>
<evidence type="ECO:0000313" key="5">
    <source>
        <dbReference type="Proteomes" id="UP001432128"/>
    </source>
</evidence>
<dbReference type="CDD" id="cd03137">
    <property type="entry name" value="GATase1_AraC_1"/>
    <property type="match status" value="1"/>
</dbReference>
<keyword evidence="2" id="KW-0804">Transcription</keyword>
<dbReference type="GO" id="GO:0003700">
    <property type="term" value="F:DNA-binding transcription factor activity"/>
    <property type="evidence" value="ECO:0007669"/>
    <property type="project" value="InterPro"/>
</dbReference>
<dbReference type="PROSITE" id="PS01124">
    <property type="entry name" value="HTH_ARAC_FAMILY_2"/>
    <property type="match status" value="1"/>
</dbReference>
<dbReference type="RefSeq" id="WP_328856104.1">
    <property type="nucleotide sequence ID" value="NZ_CP108021.1"/>
</dbReference>
<dbReference type="PANTHER" id="PTHR43130">
    <property type="entry name" value="ARAC-FAMILY TRANSCRIPTIONAL REGULATOR"/>
    <property type="match status" value="1"/>
</dbReference>
<proteinExistence type="predicted"/>
<keyword evidence="5" id="KW-1185">Reference proteome</keyword>
<dbReference type="EMBL" id="CP108021">
    <property type="protein sequence ID" value="WUM18466.1"/>
    <property type="molecule type" value="Genomic_DNA"/>
</dbReference>
<dbReference type="Gene3D" id="3.40.50.880">
    <property type="match status" value="1"/>
</dbReference>
<dbReference type="Proteomes" id="UP001432128">
    <property type="component" value="Chromosome"/>
</dbReference>
<evidence type="ECO:0000313" key="4">
    <source>
        <dbReference type="EMBL" id="WUM18466.1"/>
    </source>
</evidence>
<dbReference type="InterPro" id="IPR052158">
    <property type="entry name" value="INH-QAR"/>
</dbReference>
<dbReference type="InterPro" id="IPR018060">
    <property type="entry name" value="HTH_AraC"/>
</dbReference>
<dbReference type="InterPro" id="IPR009057">
    <property type="entry name" value="Homeodomain-like_sf"/>
</dbReference>
<feature type="domain" description="HTH araC/xylS-type" evidence="3">
    <location>
        <begin position="208"/>
        <end position="306"/>
    </location>
</feature>
<evidence type="ECO:0000256" key="1">
    <source>
        <dbReference type="ARBA" id="ARBA00023015"/>
    </source>
</evidence>
<dbReference type="SUPFAM" id="SSF52317">
    <property type="entry name" value="Class I glutamine amidotransferase-like"/>
    <property type="match status" value="1"/>
</dbReference>
<dbReference type="InterPro" id="IPR002818">
    <property type="entry name" value="DJ-1/PfpI"/>
</dbReference>